<proteinExistence type="predicted"/>
<keyword evidence="2" id="KW-1185">Reference proteome</keyword>
<dbReference type="Proteomes" id="UP001631969">
    <property type="component" value="Unassembled WGS sequence"/>
</dbReference>
<organism evidence="1 2">
    <name type="scientific">Paenibacillus mesotrionivorans</name>
    <dbReference type="NCBI Taxonomy" id="3160968"/>
    <lineage>
        <taxon>Bacteria</taxon>
        <taxon>Bacillati</taxon>
        <taxon>Bacillota</taxon>
        <taxon>Bacilli</taxon>
        <taxon>Bacillales</taxon>
        <taxon>Paenibacillaceae</taxon>
        <taxon>Paenibacillus</taxon>
    </lineage>
</organism>
<dbReference type="EC" id="2.3.3.13" evidence="1"/>
<keyword evidence="1" id="KW-0012">Acyltransferase</keyword>
<reference evidence="1" key="1">
    <citation type="submission" date="2024-12" db="EMBL/GenBank/DDBJ databases">
        <authorList>
            <person name="Wu N."/>
        </authorList>
    </citation>
    <scope>NUCLEOTIDE SEQUENCE</scope>
    <source>
        <strain evidence="1">P15</strain>
    </source>
</reference>
<accession>A0ACC7NVT2</accession>
<comment type="caution">
    <text evidence="1">The sequence shown here is derived from an EMBL/GenBank/DDBJ whole genome shotgun (WGS) entry which is preliminary data.</text>
</comment>
<gene>
    <name evidence="1" type="ORF">ACI1P1_07700</name>
</gene>
<evidence type="ECO:0000313" key="1">
    <source>
        <dbReference type="EMBL" id="MFM9328165.1"/>
    </source>
</evidence>
<sequence length="515" mass="56538">MENRRIRIFDTTLRDGEQSPGASLYPEEKIVLARQLERLGIDTIEPGFPASSPGDFRAVQEISRMLQRTEICGFGRAVKSDIDAAVNATRDANRRRLHLFLSSSQIHMDFQLKKSREQVLQIARDMVAYAKQFVDTIEFSPMDATRSGDEFLYEMLETVIAEGATILNIPDTVGYALPEEYGNLFRRVRANVRGGDRVEYSAHCHNDLGLAVANSLAAIAGGATHVEVTINGIGERAGNCSLEELAMAIATRGQDSGLSTGIDASQIYETSRMVSRIMNLPIAYNKPIVGRNAFQHEAGIHQDGLLKNRSTYEIMDPERMGIPRDMIVLGKHSGRHALKHRLERYGVTLGEAELARFTEQFKEEADACKVISDAHLLRILDKTPGGGAGPYSMTDFQVVSNHRKAKVASVTLRNNRTGAENTYAAAGDGPVEAIVACMKQAVDFPLELTDMEIHSLSASETAQGEAQITVRTEENRTFRGSGIHNDILAAVAEGFLSALNQAVSAREEKLSENIC</sequence>
<evidence type="ECO:0000313" key="2">
    <source>
        <dbReference type="Proteomes" id="UP001631969"/>
    </source>
</evidence>
<dbReference type="EMBL" id="JBJURJ010000004">
    <property type="protein sequence ID" value="MFM9328165.1"/>
    <property type="molecule type" value="Genomic_DNA"/>
</dbReference>
<name>A0ACC7NVT2_9BACL</name>
<protein>
    <submittedName>
        <fullName evidence="1">2-isopropylmalate synthase</fullName>
        <ecNumber evidence="1">2.3.3.13</ecNumber>
    </submittedName>
</protein>
<keyword evidence="1" id="KW-0808">Transferase</keyword>